<dbReference type="RefSeq" id="WP_076452205.1">
    <property type="nucleotide sequence ID" value="NZ_FTOJ01000007.1"/>
</dbReference>
<evidence type="ECO:0000313" key="5">
    <source>
        <dbReference type="Proteomes" id="UP000238314"/>
    </source>
</evidence>
<reference evidence="4" key="3">
    <citation type="submission" date="2017-01" db="EMBL/GenBank/DDBJ databases">
        <authorList>
            <person name="Varghese N."/>
            <person name="Submissions S."/>
        </authorList>
    </citation>
    <scope>NUCLEOTIDE SEQUENCE [LARGE SCALE GENOMIC DNA]</scope>
    <source>
        <strain evidence="4">DSM 21068</strain>
    </source>
</reference>
<organism evidence="3 4">
    <name type="scientific">Chryseobacterium piscicola</name>
    <dbReference type="NCBI Taxonomy" id="551459"/>
    <lineage>
        <taxon>Bacteria</taxon>
        <taxon>Pseudomonadati</taxon>
        <taxon>Bacteroidota</taxon>
        <taxon>Flavobacteriia</taxon>
        <taxon>Flavobacteriales</taxon>
        <taxon>Weeksellaceae</taxon>
        <taxon>Chryseobacterium group</taxon>
        <taxon>Chryseobacterium</taxon>
    </lineage>
</organism>
<reference evidence="3" key="2">
    <citation type="submission" date="2017-01" db="EMBL/GenBank/DDBJ databases">
        <authorList>
            <person name="Mah S.A."/>
            <person name="Swanson W.J."/>
            <person name="Moy G.W."/>
            <person name="Vacquier V.D."/>
        </authorList>
    </citation>
    <scope>NUCLEOTIDE SEQUENCE [LARGE SCALE GENOMIC DNA]</scope>
    <source>
        <strain evidence="3">DSM 21068</strain>
    </source>
</reference>
<evidence type="ECO:0000256" key="1">
    <source>
        <dbReference type="SAM" id="Phobius"/>
    </source>
</evidence>
<accession>A0A1N7NDF5</accession>
<keyword evidence="1" id="KW-0812">Transmembrane</keyword>
<evidence type="ECO:0000313" key="3">
    <source>
        <dbReference type="EMBL" id="SIS96326.1"/>
    </source>
</evidence>
<dbReference type="STRING" id="551459.SAMN05421796_107163"/>
<keyword evidence="1" id="KW-1133">Transmembrane helix</keyword>
<sequence length="240" mass="28416">MISAEERLKVSNYLLSKKLPLDILMEVEDHFLAQISELMEKDFLDFETAFSKVKILWSKELSFPKYNIQFNLNDTTYFVRKINNDLFWSVMKKSLMYSILFLLVFLMPCYMISAESFGYFGLIFLILIFTLPLINYLKHRKDFKLVKQYDNCILTFYQNYVVLAVSGMSFFIQVLLRFKNTISYLLFEFTNGNFSWIALIGVFGCFGFIFCSVFTILSQKKYLHQINIVKPYLKYLRASS</sequence>
<protein>
    <submittedName>
        <fullName evidence="3">Uncharacterized protein</fullName>
    </submittedName>
</protein>
<dbReference type="EMBL" id="FTOJ01000007">
    <property type="protein sequence ID" value="SIS96326.1"/>
    <property type="molecule type" value="Genomic_DNA"/>
</dbReference>
<dbReference type="Proteomes" id="UP000186246">
    <property type="component" value="Unassembled WGS sequence"/>
</dbReference>
<evidence type="ECO:0000313" key="2">
    <source>
        <dbReference type="EMBL" id="PQA92166.1"/>
    </source>
</evidence>
<dbReference type="Proteomes" id="UP000238314">
    <property type="component" value="Unassembled WGS sequence"/>
</dbReference>
<feature type="transmembrane region" description="Helical" evidence="1">
    <location>
        <begin position="95"/>
        <end position="113"/>
    </location>
</feature>
<proteinExistence type="predicted"/>
<dbReference type="AlphaFoldDB" id="A0A1N7NDF5"/>
<dbReference type="OrthoDB" id="1247773at2"/>
<evidence type="ECO:0000313" key="4">
    <source>
        <dbReference type="Proteomes" id="UP000186246"/>
    </source>
</evidence>
<keyword evidence="5" id="KW-1185">Reference proteome</keyword>
<feature type="transmembrane region" description="Helical" evidence="1">
    <location>
        <begin position="157"/>
        <end position="176"/>
    </location>
</feature>
<feature type="transmembrane region" description="Helical" evidence="1">
    <location>
        <begin position="196"/>
        <end position="217"/>
    </location>
</feature>
<reference evidence="2 5" key="1">
    <citation type="submission" date="2016-11" db="EMBL/GenBank/DDBJ databases">
        <title>Whole genomes of Flavobacteriaceae.</title>
        <authorList>
            <person name="Stine C."/>
            <person name="Li C."/>
            <person name="Tadesse D."/>
        </authorList>
    </citation>
    <scope>NUCLEOTIDE SEQUENCE [LARGE SCALE GENOMIC DNA]</scope>
    <source>
        <strain evidence="2 5">DSM 21068</strain>
    </source>
</reference>
<dbReference type="EMBL" id="MUGO01000016">
    <property type="protein sequence ID" value="PQA92166.1"/>
    <property type="molecule type" value="Genomic_DNA"/>
</dbReference>
<gene>
    <name evidence="2" type="ORF">B0A70_11110</name>
    <name evidence="3" type="ORF">SAMN05421796_107163</name>
</gene>
<keyword evidence="1" id="KW-0472">Membrane</keyword>
<name>A0A1N7NDF5_9FLAO</name>
<feature type="transmembrane region" description="Helical" evidence="1">
    <location>
        <begin position="119"/>
        <end position="137"/>
    </location>
</feature>